<comment type="subcellular location">
    <subcellularLocation>
        <location evidence="2 15">Nucleus</location>
    </subcellularLocation>
</comment>
<evidence type="ECO:0000313" key="18">
    <source>
        <dbReference type="EMBL" id="PWA60582.1"/>
    </source>
</evidence>
<evidence type="ECO:0000256" key="13">
    <source>
        <dbReference type="ARBA" id="ARBA00023204"/>
    </source>
</evidence>
<protein>
    <recommendedName>
        <fullName evidence="5 15">Non-structural maintenance of chromosomes element 1 homolog</fullName>
        <ecNumber evidence="4 15">2.3.2.27</ecNumber>
    </recommendedName>
</protein>
<dbReference type="PANTHER" id="PTHR20973">
    <property type="entry name" value="NON-SMC ELEMENT 1-RELATED"/>
    <property type="match status" value="1"/>
</dbReference>
<dbReference type="Gene3D" id="3.30.40.10">
    <property type="entry name" value="Zinc/RING finger domain, C3HC4 (zinc finger)"/>
    <property type="match status" value="1"/>
</dbReference>
<evidence type="ECO:0000256" key="8">
    <source>
        <dbReference type="ARBA" id="ARBA00022763"/>
    </source>
</evidence>
<keyword evidence="8 15" id="KW-0227">DNA damage</keyword>
<comment type="catalytic activity">
    <reaction evidence="1 15">
        <text>S-ubiquitinyl-[E2 ubiquitin-conjugating enzyme]-L-cysteine + [acceptor protein]-L-lysine = [E2 ubiquitin-conjugating enzyme]-L-cysteine + N(6)-ubiquitinyl-[acceptor protein]-L-lysine.</text>
        <dbReference type="EC" id="2.3.2.27"/>
    </reaction>
</comment>
<keyword evidence="7 15" id="KW-0479">Metal-binding</keyword>
<evidence type="ECO:0000256" key="12">
    <source>
        <dbReference type="ARBA" id="ARBA00023172"/>
    </source>
</evidence>
<evidence type="ECO:0000256" key="14">
    <source>
        <dbReference type="ARBA" id="ARBA00023242"/>
    </source>
</evidence>
<evidence type="ECO:0000256" key="2">
    <source>
        <dbReference type="ARBA" id="ARBA00004123"/>
    </source>
</evidence>
<keyword evidence="10 15" id="KW-0833">Ubl conjugation pathway</keyword>
<sequence length="359" mass="40263">MAPLSWRQHTLIQALLSRGPLKEHDFLSIFADVTGKSKDSHQQLFNDYLRKINMELSYVQFELRACRNQYDGCVYYGVINTVSDEQSKLGTKYTVPQIAFYKAIIEAIVQDSSAQGAISNIEALNLRLENQASSSQAPVPTALKNFSMSQKDKALQEFVQDQWLCDTADGKIGLGVRSFLDLRSWFHNNEVPPCDVCNEAGIKADLCPNDSCNVRIHQYCLKAKFSSRNEKVCPGCGTQWPYFMTKAEAVEEEDTDINQPPPEPLVQKRSKRSRVFEENGSNSQEGGSNGSSQVHSSSRKRPRSSQNTDEESTGPSQSQPMTQAARRAKLEALEDLEENNAGPSQVTRRATRKSTRLQR</sequence>
<evidence type="ECO:0000256" key="10">
    <source>
        <dbReference type="ARBA" id="ARBA00022786"/>
    </source>
</evidence>
<keyword evidence="11 15" id="KW-0862">Zinc</keyword>
<evidence type="ECO:0000256" key="5">
    <source>
        <dbReference type="ARBA" id="ARBA00019422"/>
    </source>
</evidence>
<dbReference type="Proteomes" id="UP000245207">
    <property type="component" value="Unassembled WGS sequence"/>
</dbReference>
<feature type="compositionally biased region" description="Low complexity" evidence="16">
    <location>
        <begin position="278"/>
        <end position="296"/>
    </location>
</feature>
<dbReference type="Gene3D" id="1.10.10.10">
    <property type="entry name" value="Winged helix-like DNA-binding domain superfamily/Winged helix DNA-binding domain"/>
    <property type="match status" value="1"/>
</dbReference>
<evidence type="ECO:0000256" key="6">
    <source>
        <dbReference type="ARBA" id="ARBA00022679"/>
    </source>
</evidence>
<dbReference type="GO" id="GO:0008270">
    <property type="term" value="F:zinc ion binding"/>
    <property type="evidence" value="ECO:0007669"/>
    <property type="project" value="UniProtKB-KW"/>
</dbReference>
<evidence type="ECO:0000256" key="9">
    <source>
        <dbReference type="ARBA" id="ARBA00022771"/>
    </source>
</evidence>
<dbReference type="FunFam" id="3.90.1150.220:FF:000002">
    <property type="entry name" value="Non-structural maintenance of chromosomes element 1"/>
    <property type="match status" value="1"/>
</dbReference>
<dbReference type="GO" id="GO:0005634">
    <property type="term" value="C:nucleus"/>
    <property type="evidence" value="ECO:0007669"/>
    <property type="project" value="UniProtKB-SubCell"/>
</dbReference>
<dbReference type="GO" id="GO:0061630">
    <property type="term" value="F:ubiquitin protein ligase activity"/>
    <property type="evidence" value="ECO:0007669"/>
    <property type="project" value="UniProtKB-EC"/>
</dbReference>
<organism evidence="18 19">
    <name type="scientific">Artemisia annua</name>
    <name type="common">Sweet wormwood</name>
    <dbReference type="NCBI Taxonomy" id="35608"/>
    <lineage>
        <taxon>Eukaryota</taxon>
        <taxon>Viridiplantae</taxon>
        <taxon>Streptophyta</taxon>
        <taxon>Embryophyta</taxon>
        <taxon>Tracheophyta</taxon>
        <taxon>Spermatophyta</taxon>
        <taxon>Magnoliopsida</taxon>
        <taxon>eudicotyledons</taxon>
        <taxon>Gunneridae</taxon>
        <taxon>Pentapetalae</taxon>
        <taxon>asterids</taxon>
        <taxon>campanulids</taxon>
        <taxon>Asterales</taxon>
        <taxon>Asteraceae</taxon>
        <taxon>Asteroideae</taxon>
        <taxon>Anthemideae</taxon>
        <taxon>Artemisiinae</taxon>
        <taxon>Artemisia</taxon>
    </lineage>
</organism>
<dbReference type="OrthoDB" id="185455at2759"/>
<dbReference type="InterPro" id="IPR036388">
    <property type="entry name" value="WH-like_DNA-bd_sf"/>
</dbReference>
<feature type="region of interest" description="Disordered" evidence="16">
    <location>
        <begin position="251"/>
        <end position="359"/>
    </location>
</feature>
<dbReference type="EMBL" id="PKPP01005318">
    <property type="protein sequence ID" value="PWA60582.1"/>
    <property type="molecule type" value="Genomic_DNA"/>
</dbReference>
<gene>
    <name evidence="18" type="ORF">CTI12_AA365050</name>
</gene>
<dbReference type="InterPro" id="IPR014857">
    <property type="entry name" value="Nse1_RING_C4HC3-type"/>
</dbReference>
<reference evidence="18 19" key="1">
    <citation type="journal article" date="2018" name="Mol. Plant">
        <title>The genome of Artemisia annua provides insight into the evolution of Asteraceae family and artemisinin biosynthesis.</title>
        <authorList>
            <person name="Shen Q."/>
            <person name="Zhang L."/>
            <person name="Liao Z."/>
            <person name="Wang S."/>
            <person name="Yan T."/>
            <person name="Shi P."/>
            <person name="Liu M."/>
            <person name="Fu X."/>
            <person name="Pan Q."/>
            <person name="Wang Y."/>
            <person name="Lv Z."/>
            <person name="Lu X."/>
            <person name="Zhang F."/>
            <person name="Jiang W."/>
            <person name="Ma Y."/>
            <person name="Chen M."/>
            <person name="Hao X."/>
            <person name="Li L."/>
            <person name="Tang Y."/>
            <person name="Lv G."/>
            <person name="Zhou Y."/>
            <person name="Sun X."/>
            <person name="Brodelius P.E."/>
            <person name="Rose J.K.C."/>
            <person name="Tang K."/>
        </authorList>
    </citation>
    <scope>NUCLEOTIDE SEQUENCE [LARGE SCALE GENOMIC DNA]</scope>
    <source>
        <strain evidence="19">cv. Huhao1</strain>
        <tissue evidence="18">Leaf</tissue>
    </source>
</reference>
<dbReference type="EC" id="2.3.2.27" evidence="4 15"/>
<dbReference type="GO" id="GO:0000724">
    <property type="term" value="P:double-strand break repair via homologous recombination"/>
    <property type="evidence" value="ECO:0007669"/>
    <property type="project" value="TreeGrafter"/>
</dbReference>
<dbReference type="Gene3D" id="3.90.1150.220">
    <property type="match status" value="1"/>
</dbReference>
<evidence type="ECO:0000256" key="11">
    <source>
        <dbReference type="ARBA" id="ARBA00022833"/>
    </source>
</evidence>
<evidence type="ECO:0000259" key="17">
    <source>
        <dbReference type="Pfam" id="PF08746"/>
    </source>
</evidence>
<keyword evidence="9 15" id="KW-0863">Zinc-finger</keyword>
<dbReference type="STRING" id="35608.A0A2U1MH85"/>
<dbReference type="Pfam" id="PF08746">
    <property type="entry name" value="zf-RING-like"/>
    <property type="match status" value="1"/>
</dbReference>
<dbReference type="InterPro" id="IPR013083">
    <property type="entry name" value="Znf_RING/FYVE/PHD"/>
</dbReference>
<evidence type="ECO:0000256" key="16">
    <source>
        <dbReference type="SAM" id="MobiDB-lite"/>
    </source>
</evidence>
<feature type="compositionally biased region" description="Basic residues" evidence="16">
    <location>
        <begin position="349"/>
        <end position="359"/>
    </location>
</feature>
<keyword evidence="19" id="KW-1185">Reference proteome</keyword>
<comment type="caution">
    <text evidence="18">The sequence shown here is derived from an EMBL/GenBank/DDBJ whole genome shotgun (WGS) entry which is preliminary data.</text>
</comment>
<proteinExistence type="inferred from homology"/>
<dbReference type="PANTHER" id="PTHR20973:SF0">
    <property type="entry name" value="NON-STRUCTURAL MAINTENANCE OF CHROMOSOMES ELEMENT 1 HOMOLOG"/>
    <property type="match status" value="1"/>
</dbReference>
<evidence type="ECO:0000256" key="1">
    <source>
        <dbReference type="ARBA" id="ARBA00000900"/>
    </source>
</evidence>
<keyword evidence="14 15" id="KW-0539">Nucleus</keyword>
<keyword evidence="12 15" id="KW-0233">DNA recombination</keyword>
<feature type="domain" description="Non-structural maintenance of chromosomes element 1 RING C4HC3-type" evidence="17">
    <location>
        <begin position="194"/>
        <end position="236"/>
    </location>
</feature>
<feature type="compositionally biased region" description="Polar residues" evidence="16">
    <location>
        <begin position="313"/>
        <end position="322"/>
    </location>
</feature>
<evidence type="ECO:0000256" key="3">
    <source>
        <dbReference type="ARBA" id="ARBA00010258"/>
    </source>
</evidence>
<keyword evidence="13 15" id="KW-0234">DNA repair</keyword>
<name>A0A2U1MH85_ARTAN</name>
<evidence type="ECO:0000256" key="4">
    <source>
        <dbReference type="ARBA" id="ARBA00012483"/>
    </source>
</evidence>
<dbReference type="InterPro" id="IPR011513">
    <property type="entry name" value="Nse1"/>
</dbReference>
<keyword evidence="6 15" id="KW-0808">Transferase</keyword>
<dbReference type="Pfam" id="PF07574">
    <property type="entry name" value="SMC_Nse1"/>
    <property type="match status" value="1"/>
</dbReference>
<comment type="subunit">
    <text evidence="15">Component of the Smc5-Smc6 complex.</text>
</comment>
<evidence type="ECO:0000256" key="15">
    <source>
        <dbReference type="RuleBase" id="RU368018"/>
    </source>
</evidence>
<dbReference type="AlphaFoldDB" id="A0A2U1MH85"/>
<evidence type="ECO:0000256" key="7">
    <source>
        <dbReference type="ARBA" id="ARBA00022723"/>
    </source>
</evidence>
<dbReference type="GO" id="GO:0030915">
    <property type="term" value="C:Smc5-Smc6 complex"/>
    <property type="evidence" value="ECO:0007669"/>
    <property type="project" value="UniProtKB-UniRule"/>
</dbReference>
<dbReference type="CDD" id="cd16493">
    <property type="entry name" value="RING-CH-C4HC3_NSE1"/>
    <property type="match status" value="1"/>
</dbReference>
<comment type="similarity">
    <text evidence="3 15">Belongs to the NSE1 family.</text>
</comment>
<accession>A0A2U1MH85</accession>
<evidence type="ECO:0000313" key="19">
    <source>
        <dbReference type="Proteomes" id="UP000245207"/>
    </source>
</evidence>